<dbReference type="GO" id="GO:0005634">
    <property type="term" value="C:nucleus"/>
    <property type="evidence" value="ECO:0007669"/>
    <property type="project" value="UniProtKB-SubCell"/>
</dbReference>
<gene>
    <name evidence="9" type="ORF">CLUMA_CG014938</name>
</gene>
<keyword evidence="5" id="KW-0862">Zinc</keyword>
<evidence type="ECO:0000256" key="5">
    <source>
        <dbReference type="ARBA" id="ARBA00022833"/>
    </source>
</evidence>
<keyword evidence="4 7" id="KW-0863">Zinc-finger</keyword>
<dbReference type="FunFam" id="3.30.160.60:FF:000145">
    <property type="entry name" value="Zinc finger protein 574"/>
    <property type="match status" value="1"/>
</dbReference>
<dbReference type="AlphaFoldDB" id="A0A1J1IPS5"/>
<evidence type="ECO:0000256" key="2">
    <source>
        <dbReference type="ARBA" id="ARBA00022723"/>
    </source>
</evidence>
<evidence type="ECO:0000259" key="8">
    <source>
        <dbReference type="PROSITE" id="PS50157"/>
    </source>
</evidence>
<evidence type="ECO:0000313" key="10">
    <source>
        <dbReference type="Proteomes" id="UP000183832"/>
    </source>
</evidence>
<evidence type="ECO:0000256" key="1">
    <source>
        <dbReference type="ARBA" id="ARBA00004123"/>
    </source>
</evidence>
<comment type="subcellular location">
    <subcellularLocation>
        <location evidence="1">Nucleus</location>
    </subcellularLocation>
</comment>
<dbReference type="STRING" id="568069.A0A1J1IPS5"/>
<dbReference type="Proteomes" id="UP000183832">
    <property type="component" value="Unassembled WGS sequence"/>
</dbReference>
<name>A0A1J1IPS5_9DIPT</name>
<dbReference type="OrthoDB" id="3437960at2759"/>
<organism evidence="9 10">
    <name type="scientific">Clunio marinus</name>
    <dbReference type="NCBI Taxonomy" id="568069"/>
    <lineage>
        <taxon>Eukaryota</taxon>
        <taxon>Metazoa</taxon>
        <taxon>Ecdysozoa</taxon>
        <taxon>Arthropoda</taxon>
        <taxon>Hexapoda</taxon>
        <taxon>Insecta</taxon>
        <taxon>Pterygota</taxon>
        <taxon>Neoptera</taxon>
        <taxon>Endopterygota</taxon>
        <taxon>Diptera</taxon>
        <taxon>Nematocera</taxon>
        <taxon>Chironomoidea</taxon>
        <taxon>Chironomidae</taxon>
        <taxon>Clunio</taxon>
    </lineage>
</organism>
<dbReference type="PROSITE" id="PS50157">
    <property type="entry name" value="ZINC_FINGER_C2H2_2"/>
    <property type="match status" value="2"/>
</dbReference>
<dbReference type="InterPro" id="IPR022755">
    <property type="entry name" value="Znf_C2H2_jaz"/>
</dbReference>
<dbReference type="EMBL" id="CVRI01000056">
    <property type="protein sequence ID" value="CRL01722.1"/>
    <property type="molecule type" value="Genomic_DNA"/>
</dbReference>
<dbReference type="PANTHER" id="PTHR24394:SF29">
    <property type="entry name" value="MYONEURIN"/>
    <property type="match status" value="1"/>
</dbReference>
<dbReference type="GO" id="GO:0000981">
    <property type="term" value="F:DNA-binding transcription factor activity, RNA polymerase II-specific"/>
    <property type="evidence" value="ECO:0007669"/>
    <property type="project" value="TreeGrafter"/>
</dbReference>
<keyword evidence="2" id="KW-0479">Metal-binding</keyword>
<feature type="domain" description="C2H2-type" evidence="8">
    <location>
        <begin position="9"/>
        <end position="36"/>
    </location>
</feature>
<evidence type="ECO:0000256" key="6">
    <source>
        <dbReference type="ARBA" id="ARBA00023242"/>
    </source>
</evidence>
<dbReference type="SUPFAM" id="SSF57667">
    <property type="entry name" value="beta-beta-alpha zinc fingers"/>
    <property type="match status" value="1"/>
</dbReference>
<feature type="domain" description="C2H2-type" evidence="8">
    <location>
        <begin position="37"/>
        <end position="62"/>
    </location>
</feature>
<evidence type="ECO:0000313" key="9">
    <source>
        <dbReference type="EMBL" id="CRL01722.1"/>
    </source>
</evidence>
<dbReference type="GO" id="GO:0008270">
    <property type="term" value="F:zinc ion binding"/>
    <property type="evidence" value="ECO:0007669"/>
    <property type="project" value="UniProtKB-KW"/>
</dbReference>
<dbReference type="Pfam" id="PF12171">
    <property type="entry name" value="zf-C2H2_jaz"/>
    <property type="match status" value="1"/>
</dbReference>
<evidence type="ECO:0000256" key="4">
    <source>
        <dbReference type="ARBA" id="ARBA00022771"/>
    </source>
</evidence>
<keyword evidence="6" id="KW-0539">Nucleus</keyword>
<dbReference type="InterPro" id="IPR036236">
    <property type="entry name" value="Znf_C2H2_sf"/>
</dbReference>
<proteinExistence type="predicted"/>
<protein>
    <submittedName>
        <fullName evidence="9">CLUMA_CG014938, isoform A</fullName>
    </submittedName>
</protein>
<evidence type="ECO:0000256" key="7">
    <source>
        <dbReference type="PROSITE-ProRule" id="PRU00042"/>
    </source>
</evidence>
<evidence type="ECO:0000256" key="3">
    <source>
        <dbReference type="ARBA" id="ARBA00022737"/>
    </source>
</evidence>
<dbReference type="Pfam" id="PF00096">
    <property type="entry name" value="zf-C2H2"/>
    <property type="match status" value="1"/>
</dbReference>
<dbReference type="SMART" id="SM00355">
    <property type="entry name" value="ZnF_C2H2"/>
    <property type="match status" value="2"/>
</dbReference>
<dbReference type="FunFam" id="3.30.160.60:FF:003226">
    <property type="entry name" value="Zinc finger protein"/>
    <property type="match status" value="1"/>
</dbReference>
<keyword evidence="10" id="KW-1185">Reference proteome</keyword>
<accession>A0A1J1IPS5</accession>
<sequence length="62" mass="7129">MTHIKEKPHKCSLCSKSFPTPGDLRSHMYVHSGSWPFKCQICSRGFSKQTNLKNHLFLHTGK</sequence>
<reference evidence="9 10" key="1">
    <citation type="submission" date="2015-04" db="EMBL/GenBank/DDBJ databases">
        <authorList>
            <person name="Syromyatnikov M.Y."/>
            <person name="Popov V.N."/>
        </authorList>
    </citation>
    <scope>NUCLEOTIDE SEQUENCE [LARGE SCALE GENOMIC DNA]</scope>
</reference>
<dbReference type="PROSITE" id="PS00028">
    <property type="entry name" value="ZINC_FINGER_C2H2_1"/>
    <property type="match status" value="2"/>
</dbReference>
<dbReference type="Gene3D" id="3.30.160.60">
    <property type="entry name" value="Classic Zinc Finger"/>
    <property type="match status" value="2"/>
</dbReference>
<dbReference type="InterPro" id="IPR013087">
    <property type="entry name" value="Znf_C2H2_type"/>
</dbReference>
<dbReference type="PANTHER" id="PTHR24394">
    <property type="entry name" value="ZINC FINGER PROTEIN"/>
    <property type="match status" value="1"/>
</dbReference>
<keyword evidence="3" id="KW-0677">Repeat</keyword>